<evidence type="ECO:0000256" key="1">
    <source>
        <dbReference type="SAM" id="MobiDB-lite"/>
    </source>
</evidence>
<dbReference type="InterPro" id="IPR006311">
    <property type="entry name" value="TAT_signal"/>
</dbReference>
<keyword evidence="3" id="KW-0614">Plasmid</keyword>
<proteinExistence type="predicted"/>
<protein>
    <submittedName>
        <fullName evidence="3">Uncharacterized protein</fullName>
    </submittedName>
</protein>
<name>A0ABU3V5H9_9ACTN</name>
<feature type="region of interest" description="Disordered" evidence="1">
    <location>
        <begin position="110"/>
        <end position="161"/>
    </location>
</feature>
<sequence length="161" mass="16948">MTLWNSARRTVLGAAGAGLALAAVVATSGSASATIRTGHIELCSNGNYASYLKWYDEDYQPQGRSATVARGTCQTFEVPAHNILAELYGVRNTHPHQSFFAGGTDVSTDSPATLLRATGTPTNPSFTVQTRGTHPTPPAPILRASSCDPVNCQPPGDPVHR</sequence>
<organism evidence="3 4">
    <name type="scientific">Streptomyces mirabilis</name>
    <dbReference type="NCBI Taxonomy" id="68239"/>
    <lineage>
        <taxon>Bacteria</taxon>
        <taxon>Bacillati</taxon>
        <taxon>Actinomycetota</taxon>
        <taxon>Actinomycetes</taxon>
        <taxon>Kitasatosporales</taxon>
        <taxon>Streptomycetaceae</taxon>
        <taxon>Streptomyces</taxon>
    </lineage>
</organism>
<accession>A0ABU3V5H9</accession>
<evidence type="ECO:0000313" key="4">
    <source>
        <dbReference type="Proteomes" id="UP001257627"/>
    </source>
</evidence>
<dbReference type="EMBL" id="JARAKF010000003">
    <property type="protein sequence ID" value="MDU9001431.1"/>
    <property type="molecule type" value="Genomic_DNA"/>
</dbReference>
<keyword evidence="4" id="KW-1185">Reference proteome</keyword>
<gene>
    <name evidence="3" type="ORF">PU648_56200</name>
</gene>
<feature type="chain" id="PRO_5045725409" evidence="2">
    <location>
        <begin position="23"/>
        <end position="161"/>
    </location>
</feature>
<dbReference type="PROSITE" id="PS51318">
    <property type="entry name" value="TAT"/>
    <property type="match status" value="1"/>
</dbReference>
<comment type="caution">
    <text evidence="3">The sequence shown here is derived from an EMBL/GenBank/DDBJ whole genome shotgun (WGS) entry which is preliminary data.</text>
</comment>
<evidence type="ECO:0000313" key="3">
    <source>
        <dbReference type="EMBL" id="MDU9001431.1"/>
    </source>
</evidence>
<keyword evidence="2" id="KW-0732">Signal</keyword>
<feature type="compositionally biased region" description="Polar residues" evidence="1">
    <location>
        <begin position="119"/>
        <end position="133"/>
    </location>
</feature>
<evidence type="ECO:0000256" key="2">
    <source>
        <dbReference type="SAM" id="SignalP"/>
    </source>
</evidence>
<dbReference type="Proteomes" id="UP001257627">
    <property type="component" value="Unassembled WGS sequence"/>
</dbReference>
<dbReference type="RefSeq" id="WP_266944377.1">
    <property type="nucleotide sequence ID" value="NZ_JAPEMK010000002.1"/>
</dbReference>
<reference evidence="3 4" key="1">
    <citation type="submission" date="2023-02" db="EMBL/GenBank/DDBJ databases">
        <authorList>
            <person name="Maleckis M."/>
        </authorList>
    </citation>
    <scope>NUCLEOTIDE SEQUENCE [LARGE SCALE GENOMIC DNA]</scope>
    <source>
        <strain evidence="3 4">P8-A2</strain>
        <plasmid evidence="3">unnamed1</plasmid>
    </source>
</reference>
<geneLocation type="plasmid" evidence="3">
    <name>unnamed1</name>
</geneLocation>
<feature type="signal peptide" evidence="2">
    <location>
        <begin position="1"/>
        <end position="22"/>
    </location>
</feature>